<dbReference type="GO" id="GO:0004364">
    <property type="term" value="F:glutathione transferase activity"/>
    <property type="evidence" value="ECO:0007669"/>
    <property type="project" value="UniProtKB-EC"/>
</dbReference>
<evidence type="ECO:0000256" key="2">
    <source>
        <dbReference type="ARBA" id="ARBA00012452"/>
    </source>
</evidence>
<protein>
    <recommendedName>
        <fullName evidence="2">glutathione transferase</fullName>
        <ecNumber evidence="2">2.5.1.18</ecNumber>
    </recommendedName>
</protein>
<dbReference type="Gene3D" id="3.40.30.10">
    <property type="entry name" value="Glutaredoxin"/>
    <property type="match status" value="1"/>
</dbReference>
<sequence>MDRNEDTIQPPYEHLMINSRHVDGATNGRGPDHEAPLPSLPNLPPRATLRDPRSGALSQDNMFARIKPRQPQRRFYPSIRLPDKRARDRTLSQPPEDMEAVAKSEALTDPEAKSFFNDIAQQTPCVFLCLGSPENCRVIQIKVKEDDDDEKVFHAMKASWSKHRKRMPFRKVTGVQEVTFRFIGQRGSEGLDRHTHVGIYEPLDTMQLHQNLQDELEAIDKAASLWQGPDRLAVCRQDYASGKWDHVAECPSYSYSYRDCNIEEFNRVQRDLRSLALLPALTIAFHNPSLAKGQRLLDGLQQGPGLYSARDILRNLYWHDPRIGDVSFNGYNITEGWDRVKCAAAVILVTPEYRKLHPFGKVPILEVQDDQGEIVVRICESRAIARYVAIAYPNQGDPLMPDLTDAKAVASFEEAASMEVCYFSTNAWKYGADIVIKPLLCVPRFDEKTLEDTWNDLNGALKAMDGMLSTREYLAGAHFTLVDLWSMPWVTQLIELRGGSDAFFAEIPHLRKWWEKMSLRPAWKEAYGLLINAMEGIKQNAANRNAL</sequence>
<feature type="domain" description="GST C-terminal" evidence="7">
    <location>
        <begin position="405"/>
        <end position="544"/>
    </location>
</feature>
<dbReference type="InterPro" id="IPR040079">
    <property type="entry name" value="Glutathione_S-Trfase"/>
</dbReference>
<feature type="domain" description="GST N-terminal" evidence="6">
    <location>
        <begin position="326"/>
        <end position="396"/>
    </location>
</feature>
<comment type="catalytic activity">
    <reaction evidence="4">
        <text>RX + glutathione = an S-substituted glutathione + a halide anion + H(+)</text>
        <dbReference type="Rhea" id="RHEA:16437"/>
        <dbReference type="ChEBI" id="CHEBI:15378"/>
        <dbReference type="ChEBI" id="CHEBI:16042"/>
        <dbReference type="ChEBI" id="CHEBI:17792"/>
        <dbReference type="ChEBI" id="CHEBI:57925"/>
        <dbReference type="ChEBI" id="CHEBI:90779"/>
        <dbReference type="EC" id="2.5.1.18"/>
    </reaction>
</comment>
<dbReference type="InterPro" id="IPR036249">
    <property type="entry name" value="Thioredoxin-like_sf"/>
</dbReference>
<dbReference type="Proteomes" id="UP000604273">
    <property type="component" value="Unassembled WGS sequence"/>
</dbReference>
<dbReference type="OrthoDB" id="249703at2759"/>
<proteinExistence type="inferred from homology"/>
<keyword evidence="3" id="KW-0808">Transferase</keyword>
<dbReference type="SUPFAM" id="SSF47616">
    <property type="entry name" value="GST C-terminal domain-like"/>
    <property type="match status" value="1"/>
</dbReference>
<dbReference type="PANTHER" id="PTHR43900">
    <property type="entry name" value="GLUTATHIONE S-TRANSFERASE RHO"/>
    <property type="match status" value="1"/>
</dbReference>
<dbReference type="SFLD" id="SFLDS00019">
    <property type="entry name" value="Glutathione_Transferase_(cytos"/>
    <property type="match status" value="1"/>
</dbReference>
<evidence type="ECO:0000256" key="5">
    <source>
        <dbReference type="SAM" id="MobiDB-lite"/>
    </source>
</evidence>
<dbReference type="AlphaFoldDB" id="A0A8H4TJ10"/>
<dbReference type="Pfam" id="PF00043">
    <property type="entry name" value="GST_C"/>
    <property type="match status" value="1"/>
</dbReference>
<dbReference type="EC" id="2.5.1.18" evidence="2"/>
<evidence type="ECO:0000256" key="1">
    <source>
        <dbReference type="ARBA" id="ARBA00007409"/>
    </source>
</evidence>
<dbReference type="PROSITE" id="PS50405">
    <property type="entry name" value="GST_CTER"/>
    <property type="match status" value="1"/>
</dbReference>
<keyword evidence="9" id="KW-1185">Reference proteome</keyword>
<reference evidence="8" key="1">
    <citation type="journal article" date="2020" name="BMC Genomics">
        <title>Correction to: Identification and distribution of gene clusters required for synthesis of sphingolipid metabolism inhibitors in diverse species of the filamentous fungus Fusarium.</title>
        <authorList>
            <person name="Kim H.S."/>
            <person name="Lohmar J.M."/>
            <person name="Busman M."/>
            <person name="Brown D.W."/>
            <person name="Naumann T.A."/>
            <person name="Divon H.H."/>
            <person name="Lysoe E."/>
            <person name="Uhlig S."/>
            <person name="Proctor R.H."/>
        </authorList>
    </citation>
    <scope>NUCLEOTIDE SEQUENCE</scope>
    <source>
        <strain evidence="8">NRRL 45417</strain>
    </source>
</reference>
<evidence type="ECO:0000313" key="9">
    <source>
        <dbReference type="Proteomes" id="UP000604273"/>
    </source>
</evidence>
<dbReference type="SUPFAM" id="SSF52833">
    <property type="entry name" value="Thioredoxin-like"/>
    <property type="match status" value="1"/>
</dbReference>
<dbReference type="InterPro" id="IPR010987">
    <property type="entry name" value="Glutathione-S-Trfase_C-like"/>
</dbReference>
<evidence type="ECO:0000313" key="8">
    <source>
        <dbReference type="EMBL" id="KAF4958763.1"/>
    </source>
</evidence>
<evidence type="ECO:0000256" key="3">
    <source>
        <dbReference type="ARBA" id="ARBA00022679"/>
    </source>
</evidence>
<accession>A0A8H4TJ10</accession>
<name>A0A8H4TJ10_9HYPO</name>
<dbReference type="PROSITE" id="PS50404">
    <property type="entry name" value="GST_NTER"/>
    <property type="match status" value="1"/>
</dbReference>
<dbReference type="Gene3D" id="1.20.1050.10">
    <property type="match status" value="1"/>
</dbReference>
<dbReference type="EMBL" id="JABFAI010000045">
    <property type="protein sequence ID" value="KAF4958763.1"/>
    <property type="molecule type" value="Genomic_DNA"/>
</dbReference>
<dbReference type="Pfam" id="PF13409">
    <property type="entry name" value="GST_N_2"/>
    <property type="match status" value="1"/>
</dbReference>
<reference evidence="8" key="2">
    <citation type="submission" date="2020-05" db="EMBL/GenBank/DDBJ databases">
        <authorList>
            <person name="Kim H.-S."/>
            <person name="Proctor R.H."/>
            <person name="Brown D.W."/>
        </authorList>
    </citation>
    <scope>NUCLEOTIDE SEQUENCE</scope>
    <source>
        <strain evidence="8">NRRL 45417</strain>
    </source>
</reference>
<gene>
    <name evidence="8" type="ORF">FGADI_2107</name>
</gene>
<evidence type="ECO:0000259" key="6">
    <source>
        <dbReference type="PROSITE" id="PS50404"/>
    </source>
</evidence>
<feature type="region of interest" description="Disordered" evidence="5">
    <location>
        <begin position="22"/>
        <end position="57"/>
    </location>
</feature>
<dbReference type="GO" id="GO:0006749">
    <property type="term" value="P:glutathione metabolic process"/>
    <property type="evidence" value="ECO:0007669"/>
    <property type="project" value="TreeGrafter"/>
</dbReference>
<organism evidence="8 9">
    <name type="scientific">Fusarium gaditjirri</name>
    <dbReference type="NCBI Taxonomy" id="282569"/>
    <lineage>
        <taxon>Eukaryota</taxon>
        <taxon>Fungi</taxon>
        <taxon>Dikarya</taxon>
        <taxon>Ascomycota</taxon>
        <taxon>Pezizomycotina</taxon>
        <taxon>Sordariomycetes</taxon>
        <taxon>Hypocreomycetidae</taxon>
        <taxon>Hypocreales</taxon>
        <taxon>Nectriaceae</taxon>
        <taxon>Fusarium</taxon>
        <taxon>Fusarium nisikadoi species complex</taxon>
    </lineage>
</organism>
<dbReference type="InterPro" id="IPR004046">
    <property type="entry name" value="GST_C"/>
</dbReference>
<comment type="caution">
    <text evidence="8">The sequence shown here is derived from an EMBL/GenBank/DDBJ whole genome shotgun (WGS) entry which is preliminary data.</text>
</comment>
<dbReference type="GO" id="GO:0005737">
    <property type="term" value="C:cytoplasm"/>
    <property type="evidence" value="ECO:0007669"/>
    <property type="project" value="TreeGrafter"/>
</dbReference>
<dbReference type="PANTHER" id="PTHR43900:SF3">
    <property type="entry name" value="GLUTATHIONE S-TRANSFERASE RHO"/>
    <property type="match status" value="1"/>
</dbReference>
<dbReference type="InterPro" id="IPR004045">
    <property type="entry name" value="Glutathione_S-Trfase_N"/>
</dbReference>
<dbReference type="GO" id="GO:0043295">
    <property type="term" value="F:glutathione binding"/>
    <property type="evidence" value="ECO:0007669"/>
    <property type="project" value="TreeGrafter"/>
</dbReference>
<dbReference type="InterPro" id="IPR036282">
    <property type="entry name" value="Glutathione-S-Trfase_C_sf"/>
</dbReference>
<comment type="similarity">
    <text evidence="1">Belongs to the GST superfamily.</text>
</comment>
<evidence type="ECO:0000256" key="4">
    <source>
        <dbReference type="ARBA" id="ARBA00047960"/>
    </source>
</evidence>
<evidence type="ECO:0000259" key="7">
    <source>
        <dbReference type="PROSITE" id="PS50405"/>
    </source>
</evidence>